<dbReference type="SUPFAM" id="SSF51182">
    <property type="entry name" value="RmlC-like cupins"/>
    <property type="match status" value="1"/>
</dbReference>
<dbReference type="PANTHER" id="PTHR35721:SF1">
    <property type="entry name" value="UREIDOGLYCOLATE HYDROLASE"/>
    <property type="match status" value="1"/>
</dbReference>
<keyword evidence="3" id="KW-1185">Reference proteome</keyword>
<proteinExistence type="predicted"/>
<reference evidence="1 3" key="1">
    <citation type="journal article" date="2019" name="G3 (Bethesda)">
        <title>Sequencing of a Wild Apple (Malus baccata) Genome Unravels the Differences Between Cultivated and Wild Apple Species Regarding Disease Resistance and Cold Tolerance.</title>
        <authorList>
            <person name="Chen X."/>
        </authorList>
    </citation>
    <scope>NUCLEOTIDE SEQUENCE [LARGE SCALE GENOMIC DNA]</scope>
    <source>
        <strain evidence="3">cv. Shandingzi</strain>
        <tissue evidence="1">Leaves</tissue>
    </source>
</reference>
<comment type="caution">
    <text evidence="1">The sequence shown here is derived from an EMBL/GenBank/DDBJ whole genome shotgun (WGS) entry which is preliminary data.</text>
</comment>
<gene>
    <name evidence="1" type="ORF">C1H46_010615</name>
    <name evidence="2" type="ORF">C1H46_010616</name>
</gene>
<dbReference type="AlphaFoldDB" id="A0A540MYE5"/>
<protein>
    <recommendedName>
        <fullName evidence="4">Ureidoglycolate hydrolase</fullName>
    </recommendedName>
</protein>
<accession>A0A540MYE5</accession>
<name>A0A540MYE5_MALBA</name>
<evidence type="ECO:0000313" key="1">
    <source>
        <dbReference type="EMBL" id="TQE03808.1"/>
    </source>
</evidence>
<sequence length="188" mass="20735">MNLQGRPLKFSTITHHASVTQCLGSIGGHVWYLGVAKPSIVESKDREGNNVVQSHCASGHFYVPPAVADVRVFKITGPKFLKLNVGTWHAGPLFMAGTMDFYNLELSDTNKLACNRGYVSMFLAPMTGHLMGAIGTWGDISVTAETFLLVWAKLEMELQSDGHFLLQVVDHTTHDFLKENGVKFLIDE</sequence>
<dbReference type="Gene3D" id="2.60.120.480">
    <property type="entry name" value="Ureidoglycolate hydrolase"/>
    <property type="match status" value="1"/>
</dbReference>
<evidence type="ECO:0008006" key="4">
    <source>
        <dbReference type="Google" id="ProtNLM"/>
    </source>
</evidence>
<dbReference type="InterPro" id="IPR024060">
    <property type="entry name" value="Ureidoglycolate_lyase_dom_sf"/>
</dbReference>
<evidence type="ECO:0000313" key="3">
    <source>
        <dbReference type="Proteomes" id="UP000315295"/>
    </source>
</evidence>
<dbReference type="InterPro" id="IPR011051">
    <property type="entry name" value="RmlC_Cupin_sf"/>
</dbReference>
<organism evidence="1 3">
    <name type="scientific">Malus baccata</name>
    <name type="common">Siberian crab apple</name>
    <name type="synonym">Pyrus baccata</name>
    <dbReference type="NCBI Taxonomy" id="106549"/>
    <lineage>
        <taxon>Eukaryota</taxon>
        <taxon>Viridiplantae</taxon>
        <taxon>Streptophyta</taxon>
        <taxon>Embryophyta</taxon>
        <taxon>Tracheophyta</taxon>
        <taxon>Spermatophyta</taxon>
        <taxon>Magnoliopsida</taxon>
        <taxon>eudicotyledons</taxon>
        <taxon>Gunneridae</taxon>
        <taxon>Pentapetalae</taxon>
        <taxon>rosids</taxon>
        <taxon>fabids</taxon>
        <taxon>Rosales</taxon>
        <taxon>Rosaceae</taxon>
        <taxon>Amygdaloideae</taxon>
        <taxon>Maleae</taxon>
        <taxon>Malus</taxon>
    </lineage>
</organism>
<dbReference type="PANTHER" id="PTHR35721">
    <property type="entry name" value="UREIDOGLYCOLATE HYDROLASE"/>
    <property type="match status" value="1"/>
</dbReference>
<evidence type="ECO:0000313" key="2">
    <source>
        <dbReference type="EMBL" id="TQE03809.1"/>
    </source>
</evidence>
<dbReference type="EMBL" id="VIEB01000150">
    <property type="protein sequence ID" value="TQE03808.1"/>
    <property type="molecule type" value="Genomic_DNA"/>
</dbReference>
<dbReference type="Proteomes" id="UP000315295">
    <property type="component" value="Unassembled WGS sequence"/>
</dbReference>
<dbReference type="EMBL" id="VIEB01000150">
    <property type="protein sequence ID" value="TQE03809.1"/>
    <property type="molecule type" value="Genomic_DNA"/>
</dbReference>
<dbReference type="GO" id="GO:0004848">
    <property type="term" value="F:ureidoglycolate hydrolase activity"/>
    <property type="evidence" value="ECO:0007669"/>
    <property type="project" value="InterPro"/>
</dbReference>